<keyword evidence="4" id="KW-1185">Reference proteome</keyword>
<dbReference type="PROSITE" id="PS50943">
    <property type="entry name" value="HTH_CROC1"/>
    <property type="match status" value="1"/>
</dbReference>
<evidence type="ECO:0000256" key="1">
    <source>
        <dbReference type="ARBA" id="ARBA00023125"/>
    </source>
</evidence>
<evidence type="ECO:0000313" key="4">
    <source>
        <dbReference type="Proteomes" id="UP000649151"/>
    </source>
</evidence>
<evidence type="ECO:0000313" key="3">
    <source>
        <dbReference type="EMBL" id="MBC5788158.1"/>
    </source>
</evidence>
<organism evidence="3 4">
    <name type="scientific">Clostridium facile</name>
    <dbReference type="NCBI Taxonomy" id="2763035"/>
    <lineage>
        <taxon>Bacteria</taxon>
        <taxon>Bacillati</taxon>
        <taxon>Bacillota</taxon>
        <taxon>Clostridia</taxon>
        <taxon>Eubacteriales</taxon>
        <taxon>Clostridiaceae</taxon>
        <taxon>Clostridium</taxon>
    </lineage>
</organism>
<accession>A0ABR7ISU4</accession>
<dbReference type="InterPro" id="IPR001387">
    <property type="entry name" value="Cro/C1-type_HTH"/>
</dbReference>
<dbReference type="CDD" id="cd00093">
    <property type="entry name" value="HTH_XRE"/>
    <property type="match status" value="1"/>
</dbReference>
<keyword evidence="1" id="KW-0238">DNA-binding</keyword>
<name>A0ABR7ISU4_9CLOT</name>
<evidence type="ECO:0000259" key="2">
    <source>
        <dbReference type="PROSITE" id="PS50943"/>
    </source>
</evidence>
<dbReference type="InterPro" id="IPR050807">
    <property type="entry name" value="TransReg_Diox_bact_type"/>
</dbReference>
<dbReference type="EMBL" id="JACOQK010000001">
    <property type="protein sequence ID" value="MBC5788158.1"/>
    <property type="molecule type" value="Genomic_DNA"/>
</dbReference>
<dbReference type="PANTHER" id="PTHR46797:SF1">
    <property type="entry name" value="METHYLPHOSPHONATE SYNTHASE"/>
    <property type="match status" value="1"/>
</dbReference>
<dbReference type="PANTHER" id="PTHR46797">
    <property type="entry name" value="HTH-TYPE TRANSCRIPTIONAL REGULATOR"/>
    <property type="match status" value="1"/>
</dbReference>
<comment type="caution">
    <text evidence="3">The sequence shown here is derived from an EMBL/GenBank/DDBJ whole genome shotgun (WGS) entry which is preliminary data.</text>
</comment>
<dbReference type="Pfam" id="PF01381">
    <property type="entry name" value="HTH_3"/>
    <property type="match status" value="1"/>
</dbReference>
<dbReference type="SUPFAM" id="SSF47413">
    <property type="entry name" value="lambda repressor-like DNA-binding domains"/>
    <property type="match status" value="1"/>
</dbReference>
<feature type="domain" description="HTH cro/C1-type" evidence="2">
    <location>
        <begin position="10"/>
        <end position="64"/>
    </location>
</feature>
<dbReference type="Proteomes" id="UP000649151">
    <property type="component" value="Unassembled WGS sequence"/>
</dbReference>
<proteinExistence type="predicted"/>
<protein>
    <submittedName>
        <fullName evidence="3">Helix-turn-helix transcriptional regulator</fullName>
    </submittedName>
</protein>
<sequence length="109" mass="12536">MIDKRIGKRIKERREELGLTQEQFAEKVGLTTNYISTVERGASFPRCEKLIKILNGLETSADAIFCDVLIHSTNYKTSQLSEELSHLPMEDQQRILNIVELMIKEAKNK</sequence>
<gene>
    <name evidence="3" type="ORF">H8Z77_09030</name>
</gene>
<dbReference type="RefSeq" id="WP_186996810.1">
    <property type="nucleotide sequence ID" value="NZ_JACOQK010000001.1"/>
</dbReference>
<dbReference type="SMART" id="SM00530">
    <property type="entry name" value="HTH_XRE"/>
    <property type="match status" value="1"/>
</dbReference>
<dbReference type="Gene3D" id="1.10.260.40">
    <property type="entry name" value="lambda repressor-like DNA-binding domains"/>
    <property type="match status" value="1"/>
</dbReference>
<dbReference type="InterPro" id="IPR010982">
    <property type="entry name" value="Lambda_DNA-bd_dom_sf"/>
</dbReference>
<reference evidence="3 4" key="1">
    <citation type="submission" date="2020-08" db="EMBL/GenBank/DDBJ databases">
        <title>Genome public.</title>
        <authorList>
            <person name="Liu C."/>
            <person name="Sun Q."/>
        </authorList>
    </citation>
    <scope>NUCLEOTIDE SEQUENCE [LARGE SCALE GENOMIC DNA]</scope>
    <source>
        <strain evidence="3 4">NSJ-27</strain>
    </source>
</reference>